<dbReference type="SUPFAM" id="SSF52467">
    <property type="entry name" value="DHS-like NAD/FAD-binding domain"/>
    <property type="match status" value="1"/>
</dbReference>
<keyword evidence="7" id="KW-0560">Oxidoreductase</keyword>
<evidence type="ECO:0000259" key="4">
    <source>
        <dbReference type="Pfam" id="PF00205"/>
    </source>
</evidence>
<dbReference type="SUPFAM" id="SSF52518">
    <property type="entry name" value="Thiamin diphosphate-binding fold (THDP-binding)"/>
    <property type="match status" value="2"/>
</dbReference>
<keyword evidence="8" id="KW-1185">Reference proteome</keyword>
<feature type="domain" description="Thiamine pyrophosphate enzyme N-terminal TPP-binding" evidence="6">
    <location>
        <begin position="7"/>
        <end position="121"/>
    </location>
</feature>
<dbReference type="Gene3D" id="3.40.50.970">
    <property type="match status" value="2"/>
</dbReference>
<dbReference type="InterPro" id="IPR000399">
    <property type="entry name" value="TPP-bd_CS"/>
</dbReference>
<gene>
    <name evidence="7" type="primary">poxB</name>
    <name evidence="7" type="ordered locus">Smlt3737</name>
</gene>
<proteinExistence type="inferred from homology"/>
<dbReference type="GO" id="GO:0019752">
    <property type="term" value="P:carboxylic acid metabolic process"/>
    <property type="evidence" value="ECO:0007669"/>
    <property type="project" value="UniProtKB-ARBA"/>
</dbReference>
<dbReference type="GO" id="GO:0030976">
    <property type="term" value="F:thiamine pyrophosphate binding"/>
    <property type="evidence" value="ECO:0007669"/>
    <property type="project" value="InterPro"/>
</dbReference>
<dbReference type="Pfam" id="PF00205">
    <property type="entry name" value="TPP_enzyme_M"/>
    <property type="match status" value="1"/>
</dbReference>
<dbReference type="InterPro" id="IPR012001">
    <property type="entry name" value="Thiamin_PyroP_enz_TPP-bd_dom"/>
</dbReference>
<evidence type="ECO:0000313" key="8">
    <source>
        <dbReference type="Proteomes" id="UP000008840"/>
    </source>
</evidence>
<evidence type="ECO:0000259" key="6">
    <source>
        <dbReference type="Pfam" id="PF02776"/>
    </source>
</evidence>
<dbReference type="InterPro" id="IPR011766">
    <property type="entry name" value="TPP_enzyme_TPP-bd"/>
</dbReference>
<dbReference type="GO" id="GO:0016491">
    <property type="term" value="F:oxidoreductase activity"/>
    <property type="evidence" value="ECO:0007669"/>
    <property type="project" value="UniProtKB-KW"/>
</dbReference>
<dbReference type="InterPro" id="IPR047211">
    <property type="entry name" value="POXB-like"/>
</dbReference>
<dbReference type="EnsemblBacteria" id="CAQ47148">
    <property type="protein sequence ID" value="CAQ47148"/>
    <property type="gene ID" value="Smlt3737"/>
</dbReference>
<dbReference type="Pfam" id="PF02775">
    <property type="entry name" value="TPP_enzyme_C"/>
    <property type="match status" value="1"/>
</dbReference>
<evidence type="ECO:0000259" key="5">
    <source>
        <dbReference type="Pfam" id="PF02775"/>
    </source>
</evidence>
<dbReference type="KEGG" id="sml:Smlt3737"/>
<dbReference type="Pfam" id="PF02776">
    <property type="entry name" value="TPP_enzyme_N"/>
    <property type="match status" value="1"/>
</dbReference>
<dbReference type="PANTHER" id="PTHR42981:SF2">
    <property type="entry name" value="PYRUVATE DEHYDROGENASE [UBIQUINONE]"/>
    <property type="match status" value="1"/>
</dbReference>
<dbReference type="EC" id="1.2.2.2" evidence="7"/>
<keyword evidence="7" id="KW-0670">Pyruvate</keyword>
<comment type="similarity">
    <text evidence="1 3">Belongs to the TPP enzyme family.</text>
</comment>
<dbReference type="Gene3D" id="3.40.50.1220">
    <property type="entry name" value="TPP-binding domain"/>
    <property type="match status" value="1"/>
</dbReference>
<evidence type="ECO:0000256" key="2">
    <source>
        <dbReference type="ARBA" id="ARBA00023052"/>
    </source>
</evidence>
<reference evidence="7 8" key="1">
    <citation type="journal article" date="2008" name="Genome Biol.">
        <title>The complete genome, comparative and functional analysis of Stenotrophomonas maltophilia reveals an organism heavily shielded by drug resistance determinants.</title>
        <authorList>
            <person name="Crossman L.C."/>
            <person name="Gould V.C."/>
            <person name="Dow J.M."/>
            <person name="Vernikos G.S."/>
            <person name="Okazaki A."/>
            <person name="Sebaihia M."/>
            <person name="Saunders D."/>
            <person name="Arrowsmith C."/>
            <person name="Carver T."/>
            <person name="Peters N."/>
            <person name="Adlem E."/>
            <person name="Kerhornou A."/>
            <person name="Lord A."/>
            <person name="Murphy L."/>
            <person name="Seeger K."/>
            <person name="Squares R."/>
            <person name="Rutter S."/>
            <person name="Quail M.A."/>
            <person name="Rajandream M.A."/>
            <person name="Harris D."/>
            <person name="Churcher C."/>
            <person name="Bentley S.D."/>
            <person name="Parkhill J."/>
            <person name="Thomson N.R."/>
            <person name="Avison M.B."/>
        </authorList>
    </citation>
    <scope>NUCLEOTIDE SEQUENCE [LARGE SCALE GENOMIC DNA]</scope>
    <source>
        <strain evidence="7 8">K279a</strain>
    </source>
</reference>
<evidence type="ECO:0000313" key="7">
    <source>
        <dbReference type="EMBL" id="CAQ47148.1"/>
    </source>
</evidence>
<sequence>MYPMSKRVAEIVVDALQQAGVRRCYGIVGDTLNHVTDAMHGSEIAWVHVRHEEVAAFAAGADSLVSGELTACAGSCGPGSLHFINGVFESNRNRAPMVLIASQVVTSELGMEFPQEVDFKAVYASCSVFCEQVHSAEQARRVVTLACQAAISRRGVAVVILPADISQAEVKHDVPFSVHYTQPVLRPSDAELQRIAELLGRGKRIGIYAGAGCQGAHAQLLELARRLQAPIAHTSRAKDFVEPDNPYNMGMTGIFGIESGFHTLMECDTLLLLGADFAWGQFYPDKATIIQVDRDGSHLGRRHPVNLGVVGDIAPTLDALLPMLPPREDSSFLDECIERRDKALKKREQEEQPGEGELIHPQHLTALLSKYASDDALFTADGGSPMVWVLRHIRVNGRRRTLTSLLHGTMANAMPQALGLQKAFPGRQVISLSGDGGLAMLLGDLLTAVQENLPIKVVVFNNGSLNFVELEQKVEGLLDNYTDLKNPDFGRLAEVIGFHGRTVTRSEDLEEAVQDFLSQRGPALLDVHTSRAELVMPPQIEAKQVAGTALYAAKAVLNGRFDDVKHLLVDNFLKK</sequence>
<dbReference type="eggNOG" id="COG0028">
    <property type="taxonomic scope" value="Bacteria"/>
</dbReference>
<protein>
    <submittedName>
        <fullName evidence="7">Pyruvate dehydrogenase [cytochrome]</fullName>
        <ecNumber evidence="7">1.2.2.2</ecNumber>
    </submittedName>
</protein>
<dbReference type="EMBL" id="AM743169">
    <property type="protein sequence ID" value="CAQ47148.1"/>
    <property type="molecule type" value="Genomic_DNA"/>
</dbReference>
<dbReference type="InterPro" id="IPR047212">
    <property type="entry name" value="TPP_POXB-like"/>
</dbReference>
<feature type="domain" description="Thiamine pyrophosphate enzyme TPP-binding" evidence="5">
    <location>
        <begin position="381"/>
        <end position="527"/>
    </location>
</feature>
<dbReference type="InterPro" id="IPR047210">
    <property type="entry name" value="TPP_PYR_POXB-like"/>
</dbReference>
<name>B2FRQ8_STRMK</name>
<dbReference type="GO" id="GO:0000287">
    <property type="term" value="F:magnesium ion binding"/>
    <property type="evidence" value="ECO:0007669"/>
    <property type="project" value="InterPro"/>
</dbReference>
<dbReference type="PROSITE" id="PS00187">
    <property type="entry name" value="TPP_ENZYMES"/>
    <property type="match status" value="1"/>
</dbReference>
<dbReference type="InterPro" id="IPR029061">
    <property type="entry name" value="THDP-binding"/>
</dbReference>
<dbReference type="AlphaFoldDB" id="B2FRQ8"/>
<dbReference type="CDD" id="cd02014">
    <property type="entry name" value="TPP_POX"/>
    <property type="match status" value="1"/>
</dbReference>
<dbReference type="Proteomes" id="UP000008840">
    <property type="component" value="Chromosome"/>
</dbReference>
<evidence type="ECO:0000256" key="3">
    <source>
        <dbReference type="RuleBase" id="RU362132"/>
    </source>
</evidence>
<dbReference type="HOGENOM" id="CLU_013748_3_0_6"/>
<dbReference type="PANTHER" id="PTHR42981">
    <property type="entry name" value="PYRUVATE DEHYDROGENASE [UBIQUINONE]"/>
    <property type="match status" value="1"/>
</dbReference>
<keyword evidence="2 3" id="KW-0786">Thiamine pyrophosphate</keyword>
<dbReference type="InterPro" id="IPR029035">
    <property type="entry name" value="DHS-like_NAD/FAD-binding_dom"/>
</dbReference>
<dbReference type="CDD" id="cd07039">
    <property type="entry name" value="TPP_PYR_POX"/>
    <property type="match status" value="1"/>
</dbReference>
<dbReference type="InterPro" id="IPR012000">
    <property type="entry name" value="Thiamin_PyroP_enz_cen_dom"/>
</dbReference>
<evidence type="ECO:0000256" key="1">
    <source>
        <dbReference type="ARBA" id="ARBA00007812"/>
    </source>
</evidence>
<organism evidence="7 8">
    <name type="scientific">Stenotrophomonas maltophilia (strain K279a)</name>
    <dbReference type="NCBI Taxonomy" id="522373"/>
    <lineage>
        <taxon>Bacteria</taxon>
        <taxon>Pseudomonadati</taxon>
        <taxon>Pseudomonadota</taxon>
        <taxon>Gammaproteobacteria</taxon>
        <taxon>Lysobacterales</taxon>
        <taxon>Lysobacteraceae</taxon>
        <taxon>Stenotrophomonas</taxon>
        <taxon>Stenotrophomonas maltophilia group</taxon>
    </lineage>
</organism>
<accession>B2FRQ8</accession>
<feature type="domain" description="Thiamine pyrophosphate enzyme central" evidence="4">
    <location>
        <begin position="192"/>
        <end position="320"/>
    </location>
</feature>